<feature type="repeat" description="ANK" evidence="13">
    <location>
        <begin position="519"/>
        <end position="540"/>
    </location>
</feature>
<feature type="repeat" description="ANK" evidence="13">
    <location>
        <begin position="66"/>
        <end position="98"/>
    </location>
</feature>
<keyword evidence="10" id="KW-0325">Glycoprotein</keyword>
<evidence type="ECO:0000313" key="16">
    <source>
        <dbReference type="Proteomes" id="UP000285301"/>
    </source>
</evidence>
<feature type="repeat" description="ANK" evidence="13">
    <location>
        <begin position="242"/>
        <end position="274"/>
    </location>
</feature>
<feature type="transmembrane region" description="Helical" evidence="14">
    <location>
        <begin position="768"/>
        <end position="787"/>
    </location>
</feature>
<dbReference type="PRINTS" id="PR01415">
    <property type="entry name" value="ANKYRIN"/>
</dbReference>
<dbReference type="GO" id="GO:0044231">
    <property type="term" value="C:host cell presynaptic membrane"/>
    <property type="evidence" value="ECO:0007669"/>
    <property type="project" value="UniProtKB-KW"/>
</dbReference>
<keyword evidence="14" id="KW-0472">Membrane</keyword>
<dbReference type="SUPFAM" id="SSF48403">
    <property type="entry name" value="Ankyrin repeat"/>
    <property type="match status" value="2"/>
</dbReference>
<feature type="repeat" description="ANK" evidence="13">
    <location>
        <begin position="487"/>
        <end position="519"/>
    </location>
</feature>
<comment type="caution">
    <text evidence="15">The sequence shown here is derived from an EMBL/GenBank/DDBJ whole genome shotgun (WGS) entry which is preliminary data.</text>
</comment>
<dbReference type="GO" id="GO:0005216">
    <property type="term" value="F:monoatomic ion channel activity"/>
    <property type="evidence" value="ECO:0007669"/>
    <property type="project" value="InterPro"/>
</dbReference>
<comment type="subcellular location">
    <subcellularLocation>
        <location evidence="1">Target cell membrane</location>
    </subcellularLocation>
</comment>
<evidence type="ECO:0000256" key="12">
    <source>
        <dbReference type="ARBA" id="ARBA00023303"/>
    </source>
</evidence>
<evidence type="ECO:0000256" key="11">
    <source>
        <dbReference type="ARBA" id="ARBA00023298"/>
    </source>
</evidence>
<keyword evidence="8 13" id="KW-0040">ANK repeat</keyword>
<feature type="transmembrane region" description="Helical" evidence="14">
    <location>
        <begin position="818"/>
        <end position="839"/>
    </location>
</feature>
<dbReference type="GO" id="GO:0034703">
    <property type="term" value="C:cation channel complex"/>
    <property type="evidence" value="ECO:0007669"/>
    <property type="project" value="UniProtKB-ARBA"/>
</dbReference>
<feature type="repeat" description="ANK" evidence="13">
    <location>
        <begin position="346"/>
        <end position="378"/>
    </location>
</feature>
<keyword evidence="14" id="KW-0812">Transmembrane</keyword>
<dbReference type="PANTHER" id="PTHR47143:SF1">
    <property type="entry name" value="ION_TRANS DOMAIN-CONTAINING PROTEIN"/>
    <property type="match status" value="1"/>
</dbReference>
<feature type="repeat" description="ANK" evidence="13">
    <location>
        <begin position="553"/>
        <end position="585"/>
    </location>
</feature>
<evidence type="ECO:0000256" key="9">
    <source>
        <dbReference type="ARBA" id="ARBA00023065"/>
    </source>
</evidence>
<feature type="repeat" description="ANK" evidence="13">
    <location>
        <begin position="201"/>
        <end position="233"/>
    </location>
</feature>
<evidence type="ECO:0000256" key="3">
    <source>
        <dbReference type="ARBA" id="ARBA00022483"/>
    </source>
</evidence>
<keyword evidence="2" id="KW-0813">Transport</keyword>
<keyword evidence="15" id="KW-0675">Receptor</keyword>
<feature type="repeat" description="ANK" evidence="13">
    <location>
        <begin position="418"/>
        <end position="450"/>
    </location>
</feature>
<name>A0A3S3Q7N7_9ACAR</name>
<dbReference type="PROSITE" id="PS50297">
    <property type="entry name" value="ANK_REP_REGION"/>
    <property type="match status" value="10"/>
</dbReference>
<dbReference type="EMBL" id="NCKU01000449">
    <property type="protein sequence ID" value="RWS15457.1"/>
    <property type="molecule type" value="Genomic_DNA"/>
</dbReference>
<evidence type="ECO:0000256" key="5">
    <source>
        <dbReference type="ARBA" id="ARBA00022606"/>
    </source>
</evidence>
<keyword evidence="7" id="KW-0528">Neurotoxin</keyword>
<dbReference type="Proteomes" id="UP000285301">
    <property type="component" value="Unassembled WGS sequence"/>
</dbReference>
<evidence type="ECO:0000256" key="10">
    <source>
        <dbReference type="ARBA" id="ARBA00023180"/>
    </source>
</evidence>
<evidence type="ECO:0000313" key="15">
    <source>
        <dbReference type="EMBL" id="RWS15457.1"/>
    </source>
</evidence>
<evidence type="ECO:0000256" key="13">
    <source>
        <dbReference type="PROSITE-ProRule" id="PRU00023"/>
    </source>
</evidence>
<dbReference type="Pfam" id="PF13857">
    <property type="entry name" value="Ank_5"/>
    <property type="match status" value="1"/>
</dbReference>
<dbReference type="GO" id="GO:0044218">
    <property type="term" value="C:other organism cell membrane"/>
    <property type="evidence" value="ECO:0007669"/>
    <property type="project" value="UniProtKB-KW"/>
</dbReference>
<dbReference type="AlphaFoldDB" id="A0A3S3Q7N7"/>
<organism evidence="15 16">
    <name type="scientific">Dinothrombium tinctorium</name>
    <dbReference type="NCBI Taxonomy" id="1965070"/>
    <lineage>
        <taxon>Eukaryota</taxon>
        <taxon>Metazoa</taxon>
        <taxon>Ecdysozoa</taxon>
        <taxon>Arthropoda</taxon>
        <taxon>Chelicerata</taxon>
        <taxon>Arachnida</taxon>
        <taxon>Acari</taxon>
        <taxon>Acariformes</taxon>
        <taxon>Trombidiformes</taxon>
        <taxon>Prostigmata</taxon>
        <taxon>Anystina</taxon>
        <taxon>Parasitengona</taxon>
        <taxon>Trombidioidea</taxon>
        <taxon>Trombidiidae</taxon>
        <taxon>Dinothrombium</taxon>
    </lineage>
</organism>
<evidence type="ECO:0000256" key="4">
    <source>
        <dbReference type="ARBA" id="ARBA00022537"/>
    </source>
</evidence>
<feature type="repeat" description="ANK" evidence="13">
    <location>
        <begin position="451"/>
        <end position="473"/>
    </location>
</feature>
<evidence type="ECO:0000256" key="2">
    <source>
        <dbReference type="ARBA" id="ARBA00022448"/>
    </source>
</evidence>
<keyword evidence="4" id="KW-1052">Target cell membrane</keyword>
<accession>A0A3S3Q7N7</accession>
<dbReference type="InterPro" id="IPR036770">
    <property type="entry name" value="Ankyrin_rpt-contain_sf"/>
</dbReference>
<evidence type="ECO:0000256" key="8">
    <source>
        <dbReference type="ARBA" id="ARBA00023043"/>
    </source>
</evidence>
<feature type="transmembrane region" description="Helical" evidence="14">
    <location>
        <begin position="859"/>
        <end position="881"/>
    </location>
</feature>
<dbReference type="InterPro" id="IPR052076">
    <property type="entry name" value="TRP_cation_channel"/>
</dbReference>
<dbReference type="STRING" id="1965070.A0A3S3Q7N7"/>
<evidence type="ECO:0000256" key="6">
    <source>
        <dbReference type="ARBA" id="ARBA00022737"/>
    </source>
</evidence>
<feature type="repeat" description="ANK" evidence="13">
    <location>
        <begin position="167"/>
        <end position="188"/>
    </location>
</feature>
<dbReference type="OrthoDB" id="1661883at2759"/>
<protein>
    <submittedName>
        <fullName evidence="15">Transient receptor potential cation channel subfamily A member 1-like protein</fullName>
    </submittedName>
</protein>
<gene>
    <name evidence="15" type="ORF">B4U79_02703</name>
</gene>
<feature type="repeat" description="ANK" evidence="13">
    <location>
        <begin position="313"/>
        <end position="345"/>
    </location>
</feature>
<keyword evidence="7" id="KW-0638">Presynaptic neurotoxin</keyword>
<dbReference type="SMART" id="SM00248">
    <property type="entry name" value="ANK"/>
    <property type="match status" value="15"/>
</dbReference>
<feature type="transmembrane region" description="Helical" evidence="14">
    <location>
        <begin position="711"/>
        <end position="736"/>
    </location>
</feature>
<sequence length="1094" mass="123405">MADQCIKCNDIVLTSEPGFSITKTGNDCAGCGRKIDWTAESGDMVEFERLYCSFENGNGLKYTDSSGRTALHYAASFNQVTIITFIIERGADINVADNDGNTALHFAIESNSVEAASLLLRKGINTSILNKSAFAAIHLATQLNRISIIQEMLKFKTKIEPMLRGKYGRTALHLASVYNHFEIAQILILNFGCSPLVTCDNGYSPIHEAARNASSNTLKIILESAVTLGYSNNELMTCHDSEGKTPLHFALHAGDIETVKLCLDYGASITCKQDDLSTPVHLVCAQGGFEIIKLMLESQPDEKIKCLSLRDAQNMTPLHYAAMFDHFRLVEYLTNQGADFDAEDKEGRSVLLLAAARGSWNTVMTLFKLGSALNQQDNCNRNIIHHIVINGGDLTQFIEMGEEFAQKFKDLLNEKDIFGFTPLHYSSRDGNLTLVRSLLELGAIINAKNNENRSPLHLAARYDRHNIVQQLLESQKGHLIVNEMDGDGLTALHIACEFGYIKTVKLLLVKGALLQKDHKGRTPLHYAALNGFKEIVEQLILVHSHLLNQTDREGNTALHLAAISNKDNVASLLLTLECKLQTNNFNLSPIDYALHYKHSQVMLAMVLHATRSKEIIKFPVHKYSILFEGLIDKMPQVMMKILDKGIEKSVEDNEDSKQYYLKYNFQSLKENGSPNNPLPIANLMVVYGKEELLCHPLTIKYLESKWDSYGLYFHLINLSIYIIFLIALTANSILLIDSLPLCAQVKNQTATNCIESSVHNEKRFDKHFTIVFVSSLIVLMYSITNIAKEIYNFYIQGQVPRFGYLFGVDSVHYVSTYVTVYIFAAVASFLAWFVCLLFLQKFNSCGLYVVMFLEILSTLIRVLFVFFVLIVAFGLSFYILMAKIESQNHKGFYSPSISMLRVSTMMLGEMDFLSTFLSSLHHTPNPLVTLVKAAIFFLVIFAILMPILLMNLLIGLAVGDIETVRRNAQMKRLTMQVHMYTDIERKLPKHLVKYVDKDCVFEYPNQCNRNSIIWSTLQNIFVKVEKDAFQNQIYKEQNSSQAFVNKSELQVVIGQNQRISDAIKTIDRQAELLKQLIQQLDLCDELDVSDSYRN</sequence>
<dbReference type="InterPro" id="IPR002110">
    <property type="entry name" value="Ankyrin_rpt"/>
</dbReference>
<dbReference type="Pfam" id="PF00023">
    <property type="entry name" value="Ank"/>
    <property type="match status" value="1"/>
</dbReference>
<keyword evidence="7" id="KW-0800">Toxin</keyword>
<evidence type="ECO:0000256" key="7">
    <source>
        <dbReference type="ARBA" id="ARBA00023028"/>
    </source>
</evidence>
<evidence type="ECO:0000256" key="14">
    <source>
        <dbReference type="SAM" id="Phobius"/>
    </source>
</evidence>
<keyword evidence="5" id="KW-0716">Sensory transduction</keyword>
<keyword evidence="11" id="KW-1053">Target membrane</keyword>
<keyword evidence="3" id="KW-0268">Exocytosis</keyword>
<dbReference type="PANTHER" id="PTHR47143">
    <property type="entry name" value="TRANSIENT RECEPTOR POTENTIAL CATION CHANNEL PROTEIN PAINLESS"/>
    <property type="match status" value="1"/>
</dbReference>
<keyword evidence="6" id="KW-0677">Repeat</keyword>
<dbReference type="Gene3D" id="1.25.40.20">
    <property type="entry name" value="Ankyrin repeat-containing domain"/>
    <property type="match status" value="2"/>
</dbReference>
<keyword evidence="14" id="KW-1133">Transmembrane helix</keyword>
<proteinExistence type="predicted"/>
<keyword evidence="9" id="KW-0406">Ion transport</keyword>
<keyword evidence="12" id="KW-0407">Ion channel</keyword>
<dbReference type="PROSITE" id="PS50088">
    <property type="entry name" value="ANK_REPEAT"/>
    <property type="match status" value="12"/>
</dbReference>
<keyword evidence="16" id="KW-1185">Reference proteome</keyword>
<evidence type="ECO:0000256" key="1">
    <source>
        <dbReference type="ARBA" id="ARBA00004175"/>
    </source>
</evidence>
<dbReference type="Pfam" id="PF12796">
    <property type="entry name" value="Ank_2"/>
    <property type="match status" value="4"/>
</dbReference>
<reference evidence="15 16" key="1">
    <citation type="journal article" date="2018" name="Gigascience">
        <title>Genomes of trombidid mites reveal novel predicted allergens and laterally-transferred genes associated with secondary metabolism.</title>
        <authorList>
            <person name="Dong X."/>
            <person name="Chaisiri K."/>
            <person name="Xia D."/>
            <person name="Armstrong S.D."/>
            <person name="Fang Y."/>
            <person name="Donnelly M.J."/>
            <person name="Kadowaki T."/>
            <person name="McGarry J.W."/>
            <person name="Darby A.C."/>
            <person name="Makepeace B.L."/>
        </authorList>
    </citation>
    <scope>NUCLEOTIDE SEQUENCE [LARGE SCALE GENOMIC DNA]</scope>
    <source>
        <strain evidence="15">UoL-WK</strain>
    </source>
</reference>
<dbReference type="GO" id="GO:0006887">
    <property type="term" value="P:exocytosis"/>
    <property type="evidence" value="ECO:0007669"/>
    <property type="project" value="UniProtKB-KW"/>
</dbReference>
<feature type="repeat" description="ANK" evidence="13">
    <location>
        <begin position="99"/>
        <end position="131"/>
    </location>
</feature>
<feature type="transmembrane region" description="Helical" evidence="14">
    <location>
        <begin position="933"/>
        <end position="958"/>
    </location>
</feature>